<evidence type="ECO:0000313" key="5">
    <source>
        <dbReference type="EMBL" id="MBD8499551.1"/>
    </source>
</evidence>
<sequence length="720" mass="84128">MKQYIVAFSIDKVQTFLYHVLRVNIQENQSNSGTLKDIMNSSKLISEQFYQDIGLEGDTGVFSSHVSKELLKCSGVCIFTTSLHPNEIIDRADRLFQDYYKSFAGQLLVKYVYFEKEIVNDQHKLEAIKESKERLRHTSCLNTMIERQHELLFQFNKVPASDRKSKSTIDDSKYPAFSRTINELFSNEEKGNDNHFRIAVIKADLDGMGDWFGQIKTYEGYKAVSELLSSDISLESLHRQAQSYQNKNKGKQRDKSKDTQNDRRNHFTLYPLYIAGDDIFFAVASPWLTEGVNICKNLLEQLNEGIKAINITYATNLQPLSMSIGIDFTFNREPIRYYYERVQQQVECAKQVPPLQGLSASYVKVSINQYVFYDFDPPKDKKEVYADIPNWRHFLNMVKRLKQAISQGYVGHHFFYHLLEKITDPTICKTDVKYSNAVLYHLLPENLGSSNIELAKSELLILESLIKQLLVKRGTYQKAPHFLNVKPEQRKRLESYVRLLLLFSDPRFNIREDQQSNSRVEYNGNDIRKTFFNKALRYLFEQSLLYSLKNTGSASSQDNRKTFRDILVKHTEYSAKETTKEAENVKIYRTLRISSSMFHRLKNRKQIDIYKAAEMIHYFNDRTEETINELEEQRASEKKAPPNLFFDKDSFIHTAKRSQLWTEDYIDSLYILHQYNELSIQFKSNPKLSPGQEAKNKKSPHKNAQRSFNKGQQSHRGKKR</sequence>
<evidence type="ECO:0000256" key="3">
    <source>
        <dbReference type="SAM" id="MobiDB-lite"/>
    </source>
</evidence>
<protein>
    <recommendedName>
        <fullName evidence="4">Cas10/Cmr2 second palm domain-containing protein</fullName>
    </recommendedName>
</protein>
<dbReference type="Pfam" id="PF22335">
    <property type="entry name" value="Cas10-Cmr2_palm2"/>
    <property type="match status" value="1"/>
</dbReference>
<accession>A0ABR9B306</accession>
<dbReference type="InterPro" id="IPR043128">
    <property type="entry name" value="Rev_trsase/Diguanyl_cyclase"/>
</dbReference>
<dbReference type="Gene3D" id="3.30.70.270">
    <property type="match status" value="1"/>
</dbReference>
<keyword evidence="6" id="KW-1185">Reference proteome</keyword>
<evidence type="ECO:0000259" key="4">
    <source>
        <dbReference type="Pfam" id="PF22335"/>
    </source>
</evidence>
<feature type="region of interest" description="Disordered" evidence="3">
    <location>
        <begin position="684"/>
        <end position="720"/>
    </location>
</feature>
<dbReference type="EMBL" id="JACYTN010000012">
    <property type="protein sequence ID" value="MBD8499551.1"/>
    <property type="molecule type" value="Genomic_DNA"/>
</dbReference>
<dbReference type="RefSeq" id="WP_192025882.1">
    <property type="nucleotide sequence ID" value="NZ_JACYTN010000012.1"/>
</dbReference>
<organism evidence="5 6">
    <name type="scientific">Paenibacillus arenosi</name>
    <dbReference type="NCBI Taxonomy" id="2774142"/>
    <lineage>
        <taxon>Bacteria</taxon>
        <taxon>Bacillati</taxon>
        <taxon>Bacillota</taxon>
        <taxon>Bacilli</taxon>
        <taxon>Bacillales</taxon>
        <taxon>Paenibacillaceae</taxon>
        <taxon>Paenibacillus</taxon>
    </lineage>
</organism>
<name>A0ABR9B306_9BACL</name>
<dbReference type="Proteomes" id="UP000634529">
    <property type="component" value="Unassembled WGS sequence"/>
</dbReference>
<keyword evidence="2" id="KW-0051">Antiviral defense</keyword>
<comment type="caution">
    <text evidence="5">The sequence shown here is derived from an EMBL/GenBank/DDBJ whole genome shotgun (WGS) entry which is preliminary data.</text>
</comment>
<dbReference type="InterPro" id="IPR054767">
    <property type="entry name" value="Cas10-Cmr2_palm2"/>
</dbReference>
<reference evidence="5 6" key="1">
    <citation type="submission" date="2020-09" db="EMBL/GenBank/DDBJ databases">
        <title>Paenibacillus sp. CAU 1523 isolated from sand of Haeundae Beach.</title>
        <authorList>
            <person name="Kim W."/>
        </authorList>
    </citation>
    <scope>NUCLEOTIDE SEQUENCE [LARGE SCALE GENOMIC DNA]</scope>
    <source>
        <strain evidence="5 6">CAU 1523</strain>
    </source>
</reference>
<evidence type="ECO:0000256" key="2">
    <source>
        <dbReference type="ARBA" id="ARBA00023118"/>
    </source>
</evidence>
<feature type="compositionally biased region" description="Basic and acidic residues" evidence="3">
    <location>
        <begin position="251"/>
        <end position="261"/>
    </location>
</feature>
<feature type="region of interest" description="Disordered" evidence="3">
    <location>
        <begin position="241"/>
        <end position="261"/>
    </location>
</feature>
<gene>
    <name evidence="5" type="ORF">IFO66_14740</name>
</gene>
<evidence type="ECO:0000313" key="6">
    <source>
        <dbReference type="Proteomes" id="UP000634529"/>
    </source>
</evidence>
<feature type="domain" description="Cas10/Cmr2 second palm" evidence="4">
    <location>
        <begin position="197"/>
        <end position="351"/>
    </location>
</feature>
<proteinExistence type="predicted"/>
<keyword evidence="1" id="KW-0547">Nucleotide-binding</keyword>
<evidence type="ECO:0000256" key="1">
    <source>
        <dbReference type="ARBA" id="ARBA00022741"/>
    </source>
</evidence>